<sequence>MVTKILKIVIVLLLPSVALGQSLNVSVAEQTADNNRTTFTFGDSKITFGSQSVRFLDTNTEQPYDVVGVSPDKTMISTLTWDGQEEGEITLYNTRGEKLNAFSTVSLADEASFGLYPFKNGNTLLRDKIANFTFYDSFGEIVTSMSSSSQSKQGEAISEVARSVTGNTIVIYNPKIKRNGELGSKAQVRTGVKEFEDIFFSSDRYLKNVTVSKYGTLIAAITAKQGTDDRVLIMDKYGNELNTISAEEDLKGVRFTNNLENITIYSGGRVMVHNTLSGESLGATSVRSPIITADYFPEDDLILALTGNYSERSEVVNNVEFRAINLQQRSMASKQFSRVLGLNKAIELRLVRNSGNSYMLEGANKNVLIRANF</sequence>
<name>A0A2A2G7N9_9BACT</name>
<evidence type="ECO:0000313" key="2">
    <source>
        <dbReference type="EMBL" id="PAU93140.1"/>
    </source>
</evidence>
<feature type="chain" id="PRO_5012878064" evidence="1">
    <location>
        <begin position="21"/>
        <end position="373"/>
    </location>
</feature>
<gene>
    <name evidence="2" type="ORF">CK503_13320</name>
</gene>
<evidence type="ECO:0000313" key="3">
    <source>
        <dbReference type="Proteomes" id="UP000218831"/>
    </source>
</evidence>
<dbReference type="AlphaFoldDB" id="A0A2A2G7N9"/>
<dbReference type="Proteomes" id="UP000218831">
    <property type="component" value="Unassembled WGS sequence"/>
</dbReference>
<dbReference type="EMBL" id="NSKE01000010">
    <property type="protein sequence ID" value="PAU93140.1"/>
    <property type="molecule type" value="Genomic_DNA"/>
</dbReference>
<comment type="caution">
    <text evidence="2">The sequence shown here is derived from an EMBL/GenBank/DDBJ whole genome shotgun (WGS) entry which is preliminary data.</text>
</comment>
<keyword evidence="3" id="KW-1185">Reference proteome</keyword>
<dbReference type="RefSeq" id="WP_095607323.1">
    <property type="nucleotide sequence ID" value="NZ_NSKE01000010.1"/>
</dbReference>
<dbReference type="OrthoDB" id="1523465at2"/>
<feature type="signal peptide" evidence="1">
    <location>
        <begin position="1"/>
        <end position="20"/>
    </location>
</feature>
<evidence type="ECO:0000256" key="1">
    <source>
        <dbReference type="SAM" id="SignalP"/>
    </source>
</evidence>
<dbReference type="InterPro" id="IPR011047">
    <property type="entry name" value="Quinoprotein_ADH-like_sf"/>
</dbReference>
<accession>A0A2A2G7N9</accession>
<protein>
    <submittedName>
        <fullName evidence="2">Uncharacterized protein</fullName>
    </submittedName>
</protein>
<organism evidence="2 3">
    <name type="scientific">Fodinibius salipaludis</name>
    <dbReference type="NCBI Taxonomy" id="2032627"/>
    <lineage>
        <taxon>Bacteria</taxon>
        <taxon>Pseudomonadati</taxon>
        <taxon>Balneolota</taxon>
        <taxon>Balneolia</taxon>
        <taxon>Balneolales</taxon>
        <taxon>Balneolaceae</taxon>
        <taxon>Fodinibius</taxon>
    </lineage>
</organism>
<keyword evidence="1" id="KW-0732">Signal</keyword>
<proteinExistence type="predicted"/>
<reference evidence="2 3" key="1">
    <citation type="submission" date="2017-08" db="EMBL/GenBank/DDBJ databases">
        <title>Aliifodinibius alkalisoli sp. nov., isolated from saline alkaline soil.</title>
        <authorList>
            <person name="Liu D."/>
            <person name="Zhang G."/>
        </authorList>
    </citation>
    <scope>NUCLEOTIDE SEQUENCE [LARGE SCALE GENOMIC DNA]</scope>
    <source>
        <strain evidence="2 3">WN023</strain>
    </source>
</reference>
<dbReference type="SUPFAM" id="SSF50998">
    <property type="entry name" value="Quinoprotein alcohol dehydrogenase-like"/>
    <property type="match status" value="1"/>
</dbReference>